<organism evidence="4 5">
    <name type="scientific">Thermosynechococcus sichuanensis E542</name>
    <dbReference type="NCBI Taxonomy" id="2016101"/>
    <lineage>
        <taxon>Bacteria</taxon>
        <taxon>Bacillati</taxon>
        <taxon>Cyanobacteriota</taxon>
        <taxon>Cyanophyceae</taxon>
        <taxon>Acaryochloridales</taxon>
        <taxon>Thermosynechococcaceae</taxon>
        <taxon>Thermosynechococcus</taxon>
        <taxon>Thermosynechococcus sichuanensis</taxon>
    </lineage>
</organism>
<dbReference type="InterPro" id="IPR000424">
    <property type="entry name" value="Primosome_PriB/ssb"/>
</dbReference>
<reference evidence="5" key="1">
    <citation type="submission" date="2018-09" db="EMBL/GenBank/DDBJ databases">
        <title>Complete genome sequence of thermophilic cyanobacteria strain Thermosynechococcus elongatus PKUAC-SCTE542.</title>
        <authorList>
            <person name="Liang Y."/>
            <person name="Tang J."/>
            <person name="Daroch M."/>
        </authorList>
    </citation>
    <scope>NUCLEOTIDE SEQUENCE [LARGE SCALE GENOMIC DNA]</scope>
    <source>
        <strain evidence="5">E542</strain>
    </source>
</reference>
<accession>A0A3B7MNV9</accession>
<keyword evidence="5" id="KW-1185">Reference proteome</keyword>
<feature type="compositionally biased region" description="Acidic residues" evidence="3">
    <location>
        <begin position="134"/>
        <end position="145"/>
    </location>
</feature>
<evidence type="ECO:0000256" key="2">
    <source>
        <dbReference type="PROSITE-ProRule" id="PRU00252"/>
    </source>
</evidence>
<evidence type="ECO:0000256" key="3">
    <source>
        <dbReference type="SAM" id="MobiDB-lite"/>
    </source>
</evidence>
<evidence type="ECO:0000313" key="4">
    <source>
        <dbReference type="EMBL" id="AXY68676.1"/>
    </source>
</evidence>
<dbReference type="PROSITE" id="PS50935">
    <property type="entry name" value="SSB"/>
    <property type="match status" value="1"/>
</dbReference>
<dbReference type="SUPFAM" id="SSF50249">
    <property type="entry name" value="Nucleic acid-binding proteins"/>
    <property type="match status" value="1"/>
</dbReference>
<proteinExistence type="predicted"/>
<keyword evidence="1 2" id="KW-0238">DNA-binding</keyword>
<dbReference type="Gene3D" id="2.40.50.140">
    <property type="entry name" value="Nucleic acid-binding proteins"/>
    <property type="match status" value="1"/>
</dbReference>
<feature type="region of interest" description="Disordered" evidence="3">
    <location>
        <begin position="105"/>
        <end position="145"/>
    </location>
</feature>
<dbReference type="Pfam" id="PF00436">
    <property type="entry name" value="SSB"/>
    <property type="match status" value="1"/>
</dbReference>
<dbReference type="InterPro" id="IPR012340">
    <property type="entry name" value="NA-bd_OB-fold"/>
</dbReference>
<protein>
    <submittedName>
        <fullName evidence="4">Single-stranded DNA-binding protein</fullName>
    </submittedName>
</protein>
<name>A0A3B7MNV9_9CYAN</name>
<gene>
    <name evidence="4" type="ORF">D3A95_02600</name>
</gene>
<dbReference type="AlphaFoldDB" id="A0A3B7MNV9"/>
<dbReference type="EMBL" id="CP032152">
    <property type="protein sequence ID" value="AXY68676.1"/>
    <property type="molecule type" value="Genomic_DNA"/>
</dbReference>
<dbReference type="KEGG" id="tsq:D3A95_02600"/>
<dbReference type="Proteomes" id="UP000261812">
    <property type="component" value="Chromosome"/>
</dbReference>
<evidence type="ECO:0000313" key="5">
    <source>
        <dbReference type="Proteomes" id="UP000261812"/>
    </source>
</evidence>
<sequence length="145" mass="16085">MNSCVLFAEVIQAPELRYTQDTQMAVATMVVQFASLRSEEPPMSLRTVAWGNLGQKMQAECKVGDRLILEGRLKMDTIDRPEGFKEKRAELVVSRFYTVEGNIVDHPAQPATTPMATPTVTTSVTPRVAPPPPEPEDINLDEVPF</sequence>
<dbReference type="GO" id="GO:0003697">
    <property type="term" value="F:single-stranded DNA binding"/>
    <property type="evidence" value="ECO:0007669"/>
    <property type="project" value="InterPro"/>
</dbReference>
<evidence type="ECO:0000256" key="1">
    <source>
        <dbReference type="ARBA" id="ARBA00023125"/>
    </source>
</evidence>
<dbReference type="CDD" id="cd04496">
    <property type="entry name" value="SSB_OBF"/>
    <property type="match status" value="1"/>
</dbReference>
<feature type="compositionally biased region" description="Low complexity" evidence="3">
    <location>
        <begin position="107"/>
        <end position="127"/>
    </location>
</feature>